<dbReference type="SUPFAM" id="SSF54675">
    <property type="entry name" value="Nicotinate/Quinolinate PRTase N-terminal domain-like"/>
    <property type="match status" value="1"/>
</dbReference>
<dbReference type="NCBIfam" id="TIGR00078">
    <property type="entry name" value="nadC"/>
    <property type="match status" value="1"/>
</dbReference>
<comment type="caution">
    <text evidence="12">The sequence shown here is derived from an EMBL/GenBank/DDBJ whole genome shotgun (WGS) entry which is preliminary data.</text>
</comment>
<dbReference type="PIRSF" id="PIRSF006250">
    <property type="entry name" value="NadC_ModD"/>
    <property type="match status" value="1"/>
</dbReference>
<dbReference type="InterPro" id="IPR022412">
    <property type="entry name" value="Quinolinate_PRibosylTrfase_N"/>
</dbReference>
<dbReference type="Gene3D" id="3.20.20.70">
    <property type="entry name" value="Aldolase class I"/>
    <property type="match status" value="1"/>
</dbReference>
<dbReference type="InterPro" id="IPR002638">
    <property type="entry name" value="Quinolinate_PRibosylTrfase_C"/>
</dbReference>
<evidence type="ECO:0000259" key="10">
    <source>
        <dbReference type="Pfam" id="PF01729"/>
    </source>
</evidence>
<dbReference type="Pfam" id="PF01729">
    <property type="entry name" value="QRPTase_C"/>
    <property type="match status" value="1"/>
</dbReference>
<gene>
    <name evidence="12" type="primary">nadC</name>
    <name evidence="12" type="ORF">RM530_13720</name>
</gene>
<proteinExistence type="inferred from homology"/>
<dbReference type="SUPFAM" id="SSF51690">
    <property type="entry name" value="Nicotinate/Quinolinate PRTase C-terminal domain-like"/>
    <property type="match status" value="1"/>
</dbReference>
<dbReference type="Proteomes" id="UP001254608">
    <property type="component" value="Unassembled WGS sequence"/>
</dbReference>
<reference evidence="12 13" key="1">
    <citation type="submission" date="2023-09" db="EMBL/GenBank/DDBJ databases">
        <authorList>
            <person name="Rey-Velasco X."/>
        </authorList>
    </citation>
    <scope>NUCLEOTIDE SEQUENCE [LARGE SCALE GENOMIC DNA]</scope>
    <source>
        <strain evidence="12 13">W345</strain>
    </source>
</reference>
<comment type="function">
    <text evidence="1">Involved in the catabolism of quinolinic acid (QA).</text>
</comment>
<name>A0ABU2WKJ7_9GAMM</name>
<evidence type="ECO:0000313" key="13">
    <source>
        <dbReference type="Proteomes" id="UP001254608"/>
    </source>
</evidence>
<evidence type="ECO:0000256" key="5">
    <source>
        <dbReference type="ARBA" id="ARBA00022642"/>
    </source>
</evidence>
<dbReference type="InterPro" id="IPR037128">
    <property type="entry name" value="Quinolinate_PRibosylTase_N_sf"/>
</dbReference>
<comment type="pathway">
    <text evidence="2">Cofactor biosynthesis; NAD(+) biosynthesis; nicotinate D-ribonucleotide from quinolinate: step 1/1.</text>
</comment>
<dbReference type="InterPro" id="IPR013785">
    <property type="entry name" value="Aldolase_TIM"/>
</dbReference>
<protein>
    <recommendedName>
        <fullName evidence="4">nicotinate-nucleotide diphosphorylase (carboxylating)</fullName>
        <ecNumber evidence="4">2.4.2.19</ecNumber>
    </recommendedName>
    <alternativeName>
        <fullName evidence="8">Quinolinate phosphoribosyltransferase [decarboxylating]</fullName>
    </alternativeName>
</protein>
<keyword evidence="5" id="KW-0662">Pyridine nucleotide biosynthesis</keyword>
<dbReference type="Gene3D" id="3.90.1170.20">
    <property type="entry name" value="Quinolinate phosphoribosyl transferase, N-terminal domain"/>
    <property type="match status" value="1"/>
</dbReference>
<sequence length="307" mass="32922">MGQNSLPDEVQKDVTALVTRALAEDVGSGDVTAKLIAVDATAVGYVVARESAVFCGRPWFDEVFRQIDPRVEIAWDVEDGASIRADGRLCVLRGPARSILTGERTGLNFLQTLSGTATVVRRFVERIRGTQARIVDTRKTLPGLRSAQKHAVSAGGGDNHRFGLYDGILIKENHVVAAGGIKEAIRAARALNAGVPLMCEAENLSEVQAALEERVDLLLLDDFPTHILAKAVNMGRDFRRYNRGDSVLEASGGISLNNVRSIADTGVDRISIGGLTKHVQAVDLSMRLLAPGAALPDINAALRIALR</sequence>
<evidence type="ECO:0000256" key="8">
    <source>
        <dbReference type="ARBA" id="ARBA00033102"/>
    </source>
</evidence>
<accession>A0ABU2WKJ7</accession>
<evidence type="ECO:0000259" key="11">
    <source>
        <dbReference type="Pfam" id="PF02749"/>
    </source>
</evidence>
<evidence type="ECO:0000256" key="4">
    <source>
        <dbReference type="ARBA" id="ARBA00011944"/>
    </source>
</evidence>
<dbReference type="InterPro" id="IPR027277">
    <property type="entry name" value="NadC/ModD"/>
</dbReference>
<dbReference type="CDD" id="cd01572">
    <property type="entry name" value="QPRTase"/>
    <property type="match status" value="1"/>
</dbReference>
<keyword evidence="6 9" id="KW-0328">Glycosyltransferase</keyword>
<evidence type="ECO:0000256" key="9">
    <source>
        <dbReference type="PIRNR" id="PIRNR006250"/>
    </source>
</evidence>
<evidence type="ECO:0000256" key="7">
    <source>
        <dbReference type="ARBA" id="ARBA00022679"/>
    </source>
</evidence>
<dbReference type="PANTHER" id="PTHR32179">
    <property type="entry name" value="NICOTINATE-NUCLEOTIDE PYROPHOSPHORYLASE [CARBOXYLATING]"/>
    <property type="match status" value="1"/>
</dbReference>
<evidence type="ECO:0000256" key="2">
    <source>
        <dbReference type="ARBA" id="ARBA00004893"/>
    </source>
</evidence>
<dbReference type="RefSeq" id="WP_311365823.1">
    <property type="nucleotide sequence ID" value="NZ_JAVRIC010000021.1"/>
</dbReference>
<evidence type="ECO:0000256" key="1">
    <source>
        <dbReference type="ARBA" id="ARBA00003237"/>
    </source>
</evidence>
<organism evidence="12 13">
    <name type="scientific">Banduia mediterranea</name>
    <dbReference type="NCBI Taxonomy" id="3075609"/>
    <lineage>
        <taxon>Bacteria</taxon>
        <taxon>Pseudomonadati</taxon>
        <taxon>Pseudomonadota</taxon>
        <taxon>Gammaproteobacteria</taxon>
        <taxon>Nevskiales</taxon>
        <taxon>Algiphilaceae</taxon>
        <taxon>Banduia</taxon>
    </lineage>
</organism>
<dbReference type="InterPro" id="IPR004393">
    <property type="entry name" value="NadC"/>
</dbReference>
<feature type="domain" description="Quinolinate phosphoribosyl transferase C-terminal" evidence="10">
    <location>
        <begin position="117"/>
        <end position="287"/>
    </location>
</feature>
<evidence type="ECO:0000256" key="6">
    <source>
        <dbReference type="ARBA" id="ARBA00022676"/>
    </source>
</evidence>
<keyword evidence="7 9" id="KW-0808">Transferase</keyword>
<dbReference type="EC" id="2.4.2.19" evidence="4"/>
<evidence type="ECO:0000256" key="3">
    <source>
        <dbReference type="ARBA" id="ARBA00009400"/>
    </source>
</evidence>
<dbReference type="InterPro" id="IPR036068">
    <property type="entry name" value="Nicotinate_pribotase-like_C"/>
</dbReference>
<comment type="similarity">
    <text evidence="3 9">Belongs to the NadC/ModD family.</text>
</comment>
<dbReference type="EMBL" id="JAVRIC010000021">
    <property type="protein sequence ID" value="MDT0498413.1"/>
    <property type="molecule type" value="Genomic_DNA"/>
</dbReference>
<keyword evidence="13" id="KW-1185">Reference proteome</keyword>
<feature type="domain" description="Quinolinate phosphoribosyl transferase N-terminal" evidence="11">
    <location>
        <begin position="30"/>
        <end position="114"/>
    </location>
</feature>
<dbReference type="GO" id="GO:0004514">
    <property type="term" value="F:nicotinate-nucleotide diphosphorylase (carboxylating) activity"/>
    <property type="evidence" value="ECO:0007669"/>
    <property type="project" value="UniProtKB-EC"/>
</dbReference>
<dbReference type="Pfam" id="PF02749">
    <property type="entry name" value="QRPTase_N"/>
    <property type="match status" value="1"/>
</dbReference>
<evidence type="ECO:0000313" key="12">
    <source>
        <dbReference type="EMBL" id="MDT0498413.1"/>
    </source>
</evidence>
<dbReference type="PANTHER" id="PTHR32179:SF3">
    <property type="entry name" value="NICOTINATE-NUCLEOTIDE PYROPHOSPHORYLASE [CARBOXYLATING]"/>
    <property type="match status" value="1"/>
</dbReference>